<dbReference type="PROSITE" id="PS50983">
    <property type="entry name" value="FE_B12_PBP"/>
    <property type="match status" value="1"/>
</dbReference>
<protein>
    <submittedName>
        <fullName evidence="3">Unannotated protein</fullName>
    </submittedName>
</protein>
<dbReference type="NCBIfam" id="NF038402">
    <property type="entry name" value="TroA_like"/>
    <property type="match status" value="1"/>
</dbReference>
<evidence type="ECO:0000259" key="2">
    <source>
        <dbReference type="PROSITE" id="PS50983"/>
    </source>
</evidence>
<sequence>MLRTARTTATWLVVALVIGSSAASAQPRHQNGFPVTLTSANGKLTLAAKPSRIISLSPTATESLFAIGAGKQVIAVDDQSNYPASAPKSKLSGYTPNAEAIAAYKPDLVVLQYDANKIVEALAKLKIPVLMQNTATSLTDAYGQITVLGVATGNTARASSLVTKMKTQIATLVKSVPHRATPLTVYEEIEPDLYAPTSKTFIGSIYTLLGLKNIADAADKTHTGFPQLSAEYIVAADPDLIVLADTKCCGQNATKVQARSGWGTITAVKNGTIVAIDDDVASRWGPRVIDFVREVVAWVKKAQA</sequence>
<proteinExistence type="predicted"/>
<organism evidence="3">
    <name type="scientific">freshwater metagenome</name>
    <dbReference type="NCBI Taxonomy" id="449393"/>
    <lineage>
        <taxon>unclassified sequences</taxon>
        <taxon>metagenomes</taxon>
        <taxon>ecological metagenomes</taxon>
    </lineage>
</organism>
<evidence type="ECO:0000256" key="1">
    <source>
        <dbReference type="ARBA" id="ARBA00022729"/>
    </source>
</evidence>
<dbReference type="InterPro" id="IPR002491">
    <property type="entry name" value="ABC_transptr_periplasmic_BD"/>
</dbReference>
<gene>
    <name evidence="3" type="ORF">UFOPK2399_01448</name>
</gene>
<dbReference type="InterPro" id="IPR050902">
    <property type="entry name" value="ABC_Transporter_SBP"/>
</dbReference>
<dbReference type="InterPro" id="IPR054828">
    <property type="entry name" value="Vit_B12_bind_prot"/>
</dbReference>
<feature type="domain" description="Fe/B12 periplasmic-binding" evidence="2">
    <location>
        <begin position="52"/>
        <end position="304"/>
    </location>
</feature>
<accession>A0A6J6Q2W6</accession>
<dbReference type="Pfam" id="PF01497">
    <property type="entry name" value="Peripla_BP_2"/>
    <property type="match status" value="1"/>
</dbReference>
<evidence type="ECO:0000313" key="3">
    <source>
        <dbReference type="EMBL" id="CAB4702474.1"/>
    </source>
</evidence>
<dbReference type="CDD" id="cd01143">
    <property type="entry name" value="YvrC"/>
    <property type="match status" value="1"/>
</dbReference>
<reference evidence="3" key="1">
    <citation type="submission" date="2020-05" db="EMBL/GenBank/DDBJ databases">
        <authorList>
            <person name="Chiriac C."/>
            <person name="Salcher M."/>
            <person name="Ghai R."/>
            <person name="Kavagutti S V."/>
        </authorList>
    </citation>
    <scope>NUCLEOTIDE SEQUENCE</scope>
</reference>
<dbReference type="EMBL" id="CAEZXP010000005">
    <property type="protein sequence ID" value="CAB4702474.1"/>
    <property type="molecule type" value="Genomic_DNA"/>
</dbReference>
<dbReference type="AlphaFoldDB" id="A0A6J6Q2W6"/>
<dbReference type="PANTHER" id="PTHR30535:SF34">
    <property type="entry name" value="MOLYBDATE-BINDING PROTEIN MOLA"/>
    <property type="match status" value="1"/>
</dbReference>
<name>A0A6J6Q2W6_9ZZZZ</name>
<dbReference type="GO" id="GO:0071281">
    <property type="term" value="P:cellular response to iron ion"/>
    <property type="evidence" value="ECO:0007669"/>
    <property type="project" value="TreeGrafter"/>
</dbReference>
<dbReference type="PANTHER" id="PTHR30535">
    <property type="entry name" value="VITAMIN B12-BINDING PROTEIN"/>
    <property type="match status" value="1"/>
</dbReference>
<dbReference type="Gene3D" id="3.40.50.1980">
    <property type="entry name" value="Nitrogenase molybdenum iron protein domain"/>
    <property type="match status" value="2"/>
</dbReference>
<dbReference type="SUPFAM" id="SSF53807">
    <property type="entry name" value="Helical backbone' metal receptor"/>
    <property type="match status" value="1"/>
</dbReference>
<keyword evidence="1" id="KW-0732">Signal</keyword>